<dbReference type="PANTHER" id="PTHR30028">
    <property type="entry name" value="UPF0014 INNER MEMBRANE PROTEIN YBBM-RELATED"/>
    <property type="match status" value="1"/>
</dbReference>
<keyword evidence="8" id="KW-1185">Reference proteome</keyword>
<organism evidence="7 8">
    <name type="scientific">Nitrospina gracilis (strain 3/211)</name>
    <dbReference type="NCBI Taxonomy" id="1266370"/>
    <lineage>
        <taxon>Bacteria</taxon>
        <taxon>Pseudomonadati</taxon>
        <taxon>Nitrospinota/Tectimicrobiota group</taxon>
        <taxon>Nitrospinota</taxon>
        <taxon>Nitrospinia</taxon>
        <taxon>Nitrospinales</taxon>
        <taxon>Nitrospinaceae</taxon>
        <taxon>Nitrospina</taxon>
    </lineage>
</organism>
<feature type="transmembrane region" description="Helical" evidence="6">
    <location>
        <begin position="5"/>
        <end position="22"/>
    </location>
</feature>
<feature type="transmembrane region" description="Helical" evidence="6">
    <location>
        <begin position="216"/>
        <end position="240"/>
    </location>
</feature>
<protein>
    <submittedName>
        <fullName evidence="7">ABC-type uncharacterized transport system, permease component</fullName>
    </submittedName>
</protein>
<dbReference type="FunCoup" id="M1YHA1">
    <property type="interactions" value="89"/>
</dbReference>
<comment type="similarity">
    <text evidence="2">Belongs to the UPF0014 family.</text>
</comment>
<feature type="transmembrane region" description="Helical" evidence="6">
    <location>
        <begin position="87"/>
        <end position="111"/>
    </location>
</feature>
<comment type="subcellular location">
    <subcellularLocation>
        <location evidence="1">Membrane</location>
        <topology evidence="1">Multi-pass membrane protein</topology>
    </subcellularLocation>
</comment>
<keyword evidence="4 6" id="KW-1133">Transmembrane helix</keyword>
<feature type="transmembrane region" description="Helical" evidence="6">
    <location>
        <begin position="186"/>
        <end position="204"/>
    </location>
</feature>
<evidence type="ECO:0000256" key="3">
    <source>
        <dbReference type="ARBA" id="ARBA00022692"/>
    </source>
</evidence>
<dbReference type="HOGENOM" id="CLU_076147_1_0_0"/>
<dbReference type="GO" id="GO:0005886">
    <property type="term" value="C:plasma membrane"/>
    <property type="evidence" value="ECO:0007669"/>
    <property type="project" value="TreeGrafter"/>
</dbReference>
<feature type="transmembrane region" description="Helical" evidence="6">
    <location>
        <begin position="42"/>
        <end position="75"/>
    </location>
</feature>
<dbReference type="STRING" id="1266370.NITGR_170101"/>
<dbReference type="InParanoid" id="M1YHA1"/>
<accession>M1YHA1</accession>
<feature type="transmembrane region" description="Helical" evidence="6">
    <location>
        <begin position="117"/>
        <end position="140"/>
    </location>
</feature>
<evidence type="ECO:0000256" key="5">
    <source>
        <dbReference type="ARBA" id="ARBA00023136"/>
    </source>
</evidence>
<evidence type="ECO:0000256" key="1">
    <source>
        <dbReference type="ARBA" id="ARBA00004141"/>
    </source>
</evidence>
<dbReference type="EMBL" id="CAQJ01000019">
    <property type="protein sequence ID" value="CCQ89844.1"/>
    <property type="molecule type" value="Genomic_DNA"/>
</dbReference>
<dbReference type="PANTHER" id="PTHR30028:SF0">
    <property type="entry name" value="PROTEIN ALUMINUM SENSITIVE 3"/>
    <property type="match status" value="1"/>
</dbReference>
<keyword evidence="3 6" id="KW-0812">Transmembrane</keyword>
<evidence type="ECO:0000313" key="7">
    <source>
        <dbReference type="EMBL" id="CCQ89844.1"/>
    </source>
</evidence>
<dbReference type="Proteomes" id="UP000011704">
    <property type="component" value="Unassembled WGS sequence"/>
</dbReference>
<dbReference type="Pfam" id="PF03649">
    <property type="entry name" value="UPF0014"/>
    <property type="match status" value="1"/>
</dbReference>
<evidence type="ECO:0000256" key="4">
    <source>
        <dbReference type="ARBA" id="ARBA00022989"/>
    </source>
</evidence>
<proteinExistence type="inferred from homology"/>
<gene>
    <name evidence="7" type="primary">ybbM</name>
    <name evidence="7" type="ORF">NITGR_170101</name>
</gene>
<evidence type="ECO:0000256" key="2">
    <source>
        <dbReference type="ARBA" id="ARBA00005268"/>
    </source>
</evidence>
<dbReference type="InterPro" id="IPR005226">
    <property type="entry name" value="UPF0014_fam"/>
</dbReference>
<dbReference type="RefSeq" id="WP_005006687.1">
    <property type="nucleotide sequence ID" value="NZ_HG422173.1"/>
</dbReference>
<evidence type="ECO:0000313" key="8">
    <source>
        <dbReference type="Proteomes" id="UP000011704"/>
    </source>
</evidence>
<dbReference type="AlphaFoldDB" id="M1YHA1"/>
<dbReference type="OrthoDB" id="9791807at2"/>
<sequence>MRVEALLLCYGLVIVSLLVSYYNRLGLEKDVFYASARATVQLVIMGFLLEAIFTLEQIWALLLILLFMCGVAASISGKRGQTVPNSYLLAFTGILIGSGVTFGILTFAGVIEHEAKYIIPLGGMIIGNSMNTASLALNRLTAELGHQRRRIETLLALGANGSQAARWAVRDTLRAAMIPTLDSMKVIGLVHLPGIMTGFIIAGGSPLEAVKYQLAIVFMIAGTSSLTGMLVTLLAVRYCFSRDMRLLDRFRPQAEMG</sequence>
<name>M1YHA1_NITG3</name>
<comment type="caution">
    <text evidence="7">The sequence shown here is derived from an EMBL/GenBank/DDBJ whole genome shotgun (WGS) entry which is preliminary data.</text>
</comment>
<keyword evidence="5 6" id="KW-0472">Membrane</keyword>
<reference evidence="7 8" key="1">
    <citation type="journal article" date="2013" name="Front. Microbiol.">
        <title>The genome of Nitrospina gracilis illuminates the metabolism and evolution of the major marine nitrite oxidizer.</title>
        <authorList>
            <person name="Luecker S."/>
            <person name="Nowka B."/>
            <person name="Rattei T."/>
            <person name="Spieck E."/>
            <person name="and Daims H."/>
        </authorList>
    </citation>
    <scope>NUCLEOTIDE SEQUENCE [LARGE SCALE GENOMIC DNA]</scope>
    <source>
        <strain evidence="7 8">3/211</strain>
    </source>
</reference>
<evidence type="ECO:0000256" key="6">
    <source>
        <dbReference type="SAM" id="Phobius"/>
    </source>
</evidence>